<keyword evidence="4" id="KW-0808">Transferase</keyword>
<dbReference type="PROSITE" id="PS50109">
    <property type="entry name" value="HIS_KIN"/>
    <property type="match status" value="1"/>
</dbReference>
<dbReference type="Proteomes" id="UP001167160">
    <property type="component" value="Unassembled WGS sequence"/>
</dbReference>
<keyword evidence="12" id="KW-1185">Reference proteome</keyword>
<evidence type="ECO:0000256" key="4">
    <source>
        <dbReference type="ARBA" id="ARBA00022679"/>
    </source>
</evidence>
<dbReference type="InterPro" id="IPR050428">
    <property type="entry name" value="TCS_sensor_his_kinase"/>
</dbReference>
<dbReference type="PANTHER" id="PTHR45436">
    <property type="entry name" value="SENSOR HISTIDINE KINASE YKOH"/>
    <property type="match status" value="1"/>
</dbReference>
<dbReference type="Pfam" id="PF02518">
    <property type="entry name" value="HATPase_c"/>
    <property type="match status" value="1"/>
</dbReference>
<evidence type="ECO:0000256" key="2">
    <source>
        <dbReference type="ARBA" id="ARBA00012438"/>
    </source>
</evidence>
<feature type="compositionally biased region" description="Low complexity" evidence="8">
    <location>
        <begin position="445"/>
        <end position="457"/>
    </location>
</feature>
<comment type="catalytic activity">
    <reaction evidence="1">
        <text>ATP + protein L-histidine = ADP + protein N-phospho-L-histidine.</text>
        <dbReference type="EC" id="2.7.13.3"/>
    </reaction>
</comment>
<evidence type="ECO:0000313" key="12">
    <source>
        <dbReference type="Proteomes" id="UP001167160"/>
    </source>
</evidence>
<dbReference type="RefSeq" id="WP_251419034.1">
    <property type="nucleotide sequence ID" value="NZ_JAMQGM010000058.1"/>
</dbReference>
<dbReference type="EC" id="2.7.13.3" evidence="2"/>
<keyword evidence="5 9" id="KW-0812">Transmembrane</keyword>
<dbReference type="GO" id="GO:0005524">
    <property type="term" value="F:ATP binding"/>
    <property type="evidence" value="ECO:0007669"/>
    <property type="project" value="UniProtKB-KW"/>
</dbReference>
<feature type="transmembrane region" description="Helical" evidence="9">
    <location>
        <begin position="17"/>
        <end position="36"/>
    </location>
</feature>
<dbReference type="PANTHER" id="PTHR45436:SF5">
    <property type="entry name" value="SENSOR HISTIDINE KINASE TRCS"/>
    <property type="match status" value="1"/>
</dbReference>
<evidence type="ECO:0000313" key="11">
    <source>
        <dbReference type="EMBL" id="MCM2580313.1"/>
    </source>
</evidence>
<keyword evidence="11" id="KW-0067">ATP-binding</keyword>
<dbReference type="InterPro" id="IPR036890">
    <property type="entry name" value="HATPase_C_sf"/>
</dbReference>
<keyword evidence="6" id="KW-0418">Kinase</keyword>
<evidence type="ECO:0000256" key="9">
    <source>
        <dbReference type="SAM" id="Phobius"/>
    </source>
</evidence>
<evidence type="ECO:0000256" key="6">
    <source>
        <dbReference type="ARBA" id="ARBA00022777"/>
    </source>
</evidence>
<dbReference type="InterPro" id="IPR003594">
    <property type="entry name" value="HATPase_dom"/>
</dbReference>
<feature type="transmembrane region" description="Helical" evidence="9">
    <location>
        <begin position="42"/>
        <end position="60"/>
    </location>
</feature>
<evidence type="ECO:0000256" key="3">
    <source>
        <dbReference type="ARBA" id="ARBA00022553"/>
    </source>
</evidence>
<evidence type="ECO:0000256" key="1">
    <source>
        <dbReference type="ARBA" id="ARBA00000085"/>
    </source>
</evidence>
<gene>
    <name evidence="11" type="ORF">M1E25_23760</name>
</gene>
<keyword evidence="3" id="KW-0597">Phosphoprotein</keyword>
<feature type="region of interest" description="Disordered" evidence="8">
    <location>
        <begin position="396"/>
        <end position="507"/>
    </location>
</feature>
<keyword evidence="7 9" id="KW-1133">Transmembrane helix</keyword>
<dbReference type="InterPro" id="IPR005467">
    <property type="entry name" value="His_kinase_dom"/>
</dbReference>
<protein>
    <recommendedName>
        <fullName evidence="2">histidine kinase</fullName>
        <ecNumber evidence="2">2.7.13.3</ecNumber>
    </recommendedName>
</protein>
<keyword evidence="11" id="KW-0547">Nucleotide-binding</keyword>
<evidence type="ECO:0000256" key="8">
    <source>
        <dbReference type="SAM" id="MobiDB-lite"/>
    </source>
</evidence>
<evidence type="ECO:0000259" key="10">
    <source>
        <dbReference type="PROSITE" id="PS50109"/>
    </source>
</evidence>
<feature type="domain" description="Histidine kinase" evidence="10">
    <location>
        <begin position="277"/>
        <end position="386"/>
    </location>
</feature>
<evidence type="ECO:0000256" key="5">
    <source>
        <dbReference type="ARBA" id="ARBA00022692"/>
    </source>
</evidence>
<dbReference type="SMART" id="SM00387">
    <property type="entry name" value="HATPase_c"/>
    <property type="match status" value="1"/>
</dbReference>
<accession>A0ABT0XCR4</accession>
<proteinExistence type="predicted"/>
<organism evidence="11 12">
    <name type="scientific">Streptomyces meridianus</name>
    <dbReference type="NCBI Taxonomy" id="2938945"/>
    <lineage>
        <taxon>Bacteria</taxon>
        <taxon>Bacillati</taxon>
        <taxon>Actinomycetota</taxon>
        <taxon>Actinomycetes</taxon>
        <taxon>Kitasatosporales</taxon>
        <taxon>Streptomycetaceae</taxon>
        <taxon>Streptomyces</taxon>
    </lineage>
</organism>
<dbReference type="EMBL" id="JAMQGM010000058">
    <property type="protein sequence ID" value="MCM2580313.1"/>
    <property type="molecule type" value="Genomic_DNA"/>
</dbReference>
<dbReference type="Gene3D" id="3.30.565.10">
    <property type="entry name" value="Histidine kinase-like ATPase, C-terminal domain"/>
    <property type="match status" value="1"/>
</dbReference>
<name>A0ABT0XCR4_9ACTN</name>
<evidence type="ECO:0000256" key="7">
    <source>
        <dbReference type="ARBA" id="ARBA00022989"/>
    </source>
</evidence>
<dbReference type="SUPFAM" id="SSF55874">
    <property type="entry name" value="ATPase domain of HSP90 chaperone/DNA topoisomerase II/histidine kinase"/>
    <property type="match status" value="1"/>
</dbReference>
<keyword evidence="9" id="KW-0472">Membrane</keyword>
<reference evidence="11" key="1">
    <citation type="journal article" date="2023" name="Int. J. Syst. Evol. Microbiol.">
        <title>Streptomyces meridianus sp. nov. isolated from brackish water of the Tagus estuary in Alcochete, Portugal.</title>
        <authorList>
            <person name="Santos J.D.N."/>
            <person name="Klimek D."/>
            <person name="Calusinska M."/>
            <person name="Lobo Da Cunha A."/>
            <person name="Catita J."/>
            <person name="Goncalves H."/>
            <person name="Gonzalez I."/>
            <person name="Reyes F."/>
            <person name="Lage O.M."/>
        </authorList>
    </citation>
    <scope>NUCLEOTIDE SEQUENCE</scope>
    <source>
        <strain evidence="11">MTZ3.1</strain>
    </source>
</reference>
<feature type="compositionally biased region" description="Pro residues" evidence="8">
    <location>
        <begin position="458"/>
        <end position="473"/>
    </location>
</feature>
<sequence length="507" mass="53126">MVSAGSPPGARPRTAHLSWFLLAAVVAGVVVALFNVPAELRPTVAVSGGTCVLLVGITAAEASRRGRLVKDLQRHLAEQEASFSQRLADQHSALTQGMAAQHSATVWLADELLPSVVERLQRGEDAGEILATLPVAPGLDEQFSQAHQAVIRVVLNAVQAEEAMRESAQRALVNVARRVQALISQQARDLTQMQDRHGTDLVVSRDLQQLDHRTALIGRLAASIAVLGRARPGRQWQKDLPLEEVLGGAQSQILDFARVDLQSVTEVGIQGPAVEPLIHVFAELLDNATRYSPPNSRVIVTAVEVGSGVAVAIEDGGIGLTEEARNRVRQALSQASTGIDLVDLGETPRLGLPVVGRLAEDYGLTVALEVSGYGGVRAVVTVPHRFLTPIQDAARHVPGAAPTPQRIAPGPTGPVRGNEPQTERSPASGLPQRRRSPGSAPPLVGTALSGSASASAPAPAPRTAPGASAPPPGLWLDAFHSGKAVVDAPDDPARTASRTSEPSDKGE</sequence>
<comment type="caution">
    <text evidence="11">The sequence shown here is derived from an EMBL/GenBank/DDBJ whole genome shotgun (WGS) entry which is preliminary data.</text>
</comment>